<keyword evidence="2" id="KW-1185">Reference proteome</keyword>
<protein>
    <submittedName>
        <fullName evidence="1">Uncharacterized protein</fullName>
    </submittedName>
</protein>
<name>A0A811QHV3_9POAL</name>
<proteinExistence type="predicted"/>
<accession>A0A811QHV3</accession>
<evidence type="ECO:0000313" key="1">
    <source>
        <dbReference type="EMBL" id="CAD6257959.1"/>
    </source>
</evidence>
<gene>
    <name evidence="1" type="ORF">NCGR_LOCUS41442</name>
</gene>
<dbReference type="AlphaFoldDB" id="A0A811QHV3"/>
<reference evidence="1" key="1">
    <citation type="submission" date="2020-10" db="EMBL/GenBank/DDBJ databases">
        <authorList>
            <person name="Han B."/>
            <person name="Lu T."/>
            <person name="Zhao Q."/>
            <person name="Huang X."/>
            <person name="Zhao Y."/>
        </authorList>
    </citation>
    <scope>NUCLEOTIDE SEQUENCE</scope>
</reference>
<dbReference type="EMBL" id="CAJGYO010000010">
    <property type="protein sequence ID" value="CAD6257959.1"/>
    <property type="molecule type" value="Genomic_DNA"/>
</dbReference>
<organism evidence="1 2">
    <name type="scientific">Miscanthus lutarioriparius</name>
    <dbReference type="NCBI Taxonomy" id="422564"/>
    <lineage>
        <taxon>Eukaryota</taxon>
        <taxon>Viridiplantae</taxon>
        <taxon>Streptophyta</taxon>
        <taxon>Embryophyta</taxon>
        <taxon>Tracheophyta</taxon>
        <taxon>Spermatophyta</taxon>
        <taxon>Magnoliopsida</taxon>
        <taxon>Liliopsida</taxon>
        <taxon>Poales</taxon>
        <taxon>Poaceae</taxon>
        <taxon>PACMAD clade</taxon>
        <taxon>Panicoideae</taxon>
        <taxon>Andropogonodae</taxon>
        <taxon>Andropogoneae</taxon>
        <taxon>Saccharinae</taxon>
        <taxon>Miscanthus</taxon>
    </lineage>
</organism>
<evidence type="ECO:0000313" key="2">
    <source>
        <dbReference type="Proteomes" id="UP000604825"/>
    </source>
</evidence>
<comment type="caution">
    <text evidence="1">The sequence shown here is derived from an EMBL/GenBank/DDBJ whole genome shotgun (WGS) entry which is preliminary data.</text>
</comment>
<sequence>MSFKHPILYHPLSIRAKVQSLPQVAENGKRNAVPGITLAHASSNQNPEAHSTSLQDAKIARSELAARRMRRGSMQWLLVPATVIEDLEIRSRFQCRLTEFAWAQHHPADKFALVFSGRTSNFKSLRRSPGRTRTRTRIDGLPHPGWCCRRSGGSGVVAVGRRPGWRTAQGGAAGAAVQEAHRSGYAAETKQQREAPKVTVVLPRWKGGHQPGRWARAVNGPLTVTGGRRGIWGSQGGDLGRPGWRAQRGRAVAEASKLLGILALHLQRLRCLGILEACPNASTPASASA</sequence>
<dbReference type="Proteomes" id="UP000604825">
    <property type="component" value="Unassembled WGS sequence"/>
</dbReference>